<feature type="compositionally biased region" description="Basic residues" evidence="8">
    <location>
        <begin position="626"/>
        <end position="640"/>
    </location>
</feature>
<dbReference type="GeneID" id="109715007"/>
<dbReference type="InterPro" id="IPR001878">
    <property type="entry name" value="Znf_CCHC"/>
</dbReference>
<evidence type="ECO:0000313" key="12">
    <source>
        <dbReference type="RefSeq" id="XP_020095374.1"/>
    </source>
</evidence>
<protein>
    <submittedName>
        <fullName evidence="12">Uncharacterized protein LOC109715007</fullName>
    </submittedName>
</protein>
<reference evidence="12" key="2">
    <citation type="submission" date="2025-08" db="UniProtKB">
        <authorList>
            <consortium name="RefSeq"/>
        </authorList>
    </citation>
    <scope>IDENTIFICATION</scope>
    <source>
        <tissue evidence="12">Leaf</tissue>
    </source>
</reference>
<evidence type="ECO:0000256" key="4">
    <source>
        <dbReference type="ARBA" id="ARBA00022833"/>
    </source>
</evidence>
<feature type="compositionally biased region" description="Polar residues" evidence="8">
    <location>
        <begin position="641"/>
        <end position="650"/>
    </location>
</feature>
<dbReference type="Proteomes" id="UP000515123">
    <property type="component" value="Linkage group 9"/>
</dbReference>
<dbReference type="PANTHER" id="PTHR31973:SF188">
    <property type="entry name" value="POLYPROTEIN, PUTATIVE-RELATED"/>
    <property type="match status" value="1"/>
</dbReference>
<feature type="domain" description="SWIM-type" evidence="10">
    <location>
        <begin position="427"/>
        <end position="459"/>
    </location>
</feature>
<organism evidence="11 12">
    <name type="scientific">Ananas comosus</name>
    <name type="common">Pineapple</name>
    <name type="synonym">Ananas ananas</name>
    <dbReference type="NCBI Taxonomy" id="4615"/>
    <lineage>
        <taxon>Eukaryota</taxon>
        <taxon>Viridiplantae</taxon>
        <taxon>Streptophyta</taxon>
        <taxon>Embryophyta</taxon>
        <taxon>Tracheophyta</taxon>
        <taxon>Spermatophyta</taxon>
        <taxon>Magnoliopsida</taxon>
        <taxon>Liliopsida</taxon>
        <taxon>Poales</taxon>
        <taxon>Bromeliaceae</taxon>
        <taxon>Bromelioideae</taxon>
        <taxon>Ananas</taxon>
    </lineage>
</organism>
<keyword evidence="2" id="KW-0479">Metal-binding</keyword>
<dbReference type="InterPro" id="IPR001207">
    <property type="entry name" value="Transposase_mutator"/>
</dbReference>
<dbReference type="AlphaFoldDB" id="A0A6P5FHH1"/>
<dbReference type="Pfam" id="PF10551">
    <property type="entry name" value="MULE"/>
    <property type="match status" value="1"/>
</dbReference>
<dbReference type="GO" id="GO:0006313">
    <property type="term" value="P:DNA transposition"/>
    <property type="evidence" value="ECO:0007669"/>
    <property type="project" value="InterPro"/>
</dbReference>
<evidence type="ECO:0000256" key="8">
    <source>
        <dbReference type="SAM" id="MobiDB-lite"/>
    </source>
</evidence>
<dbReference type="PANTHER" id="PTHR31973">
    <property type="entry name" value="POLYPROTEIN, PUTATIVE-RELATED"/>
    <property type="match status" value="1"/>
</dbReference>
<keyword evidence="1" id="KW-0815">Transposition</keyword>
<evidence type="ECO:0000259" key="9">
    <source>
        <dbReference type="PROSITE" id="PS50158"/>
    </source>
</evidence>
<dbReference type="SMART" id="SM00575">
    <property type="entry name" value="ZnF_PMZ"/>
    <property type="match status" value="1"/>
</dbReference>
<evidence type="ECO:0000256" key="7">
    <source>
        <dbReference type="PROSITE-ProRule" id="PRU00047"/>
    </source>
</evidence>
<dbReference type="GO" id="GO:0004803">
    <property type="term" value="F:transposase activity"/>
    <property type="evidence" value="ECO:0007669"/>
    <property type="project" value="InterPro"/>
</dbReference>
<feature type="region of interest" description="Disordered" evidence="8">
    <location>
        <begin position="556"/>
        <end position="660"/>
    </location>
</feature>
<keyword evidence="3 7" id="KW-0863">Zinc-finger</keyword>
<reference evidence="11" key="1">
    <citation type="journal article" date="2015" name="Nat. Genet.">
        <title>The pineapple genome and the evolution of CAM photosynthesis.</title>
        <authorList>
            <person name="Ming R."/>
            <person name="VanBuren R."/>
            <person name="Wai C.M."/>
            <person name="Tang H."/>
            <person name="Schatz M.C."/>
            <person name="Bowers J.E."/>
            <person name="Lyons E."/>
            <person name="Wang M.L."/>
            <person name="Chen J."/>
            <person name="Biggers E."/>
            <person name="Zhang J."/>
            <person name="Huang L."/>
            <person name="Zhang L."/>
            <person name="Miao W."/>
            <person name="Zhang J."/>
            <person name="Ye Z."/>
            <person name="Miao C."/>
            <person name="Lin Z."/>
            <person name="Wang H."/>
            <person name="Zhou H."/>
            <person name="Yim W.C."/>
            <person name="Priest H.D."/>
            <person name="Zheng C."/>
            <person name="Woodhouse M."/>
            <person name="Edger P.P."/>
            <person name="Guyot R."/>
            <person name="Guo H.B."/>
            <person name="Guo H."/>
            <person name="Zheng G."/>
            <person name="Singh R."/>
            <person name="Sharma A."/>
            <person name="Min X."/>
            <person name="Zheng Y."/>
            <person name="Lee H."/>
            <person name="Gurtowski J."/>
            <person name="Sedlazeck F.J."/>
            <person name="Harkess A."/>
            <person name="McKain M.R."/>
            <person name="Liao Z."/>
            <person name="Fang J."/>
            <person name="Liu J."/>
            <person name="Zhang X."/>
            <person name="Zhang Q."/>
            <person name="Hu W."/>
            <person name="Qin Y."/>
            <person name="Wang K."/>
            <person name="Chen L.Y."/>
            <person name="Shirley N."/>
            <person name="Lin Y.R."/>
            <person name="Liu L.Y."/>
            <person name="Hernandez A.G."/>
            <person name="Wright C.L."/>
            <person name="Bulone V."/>
            <person name="Tuskan G.A."/>
            <person name="Heath K."/>
            <person name="Zee F."/>
            <person name="Moore P.H."/>
            <person name="Sunkar R."/>
            <person name="Leebens-Mack J.H."/>
            <person name="Mockler T."/>
            <person name="Bennetzen J.L."/>
            <person name="Freeling M."/>
            <person name="Sankoff D."/>
            <person name="Paterson A.H."/>
            <person name="Zhu X."/>
            <person name="Yang X."/>
            <person name="Smith J.A."/>
            <person name="Cushman J.C."/>
            <person name="Paull R.E."/>
            <person name="Yu Q."/>
        </authorList>
    </citation>
    <scope>NUCLEOTIDE SEQUENCE [LARGE SCALE GENOMIC DNA]</scope>
    <source>
        <strain evidence="11">cv. F153</strain>
    </source>
</reference>
<dbReference type="GO" id="GO:0008270">
    <property type="term" value="F:zinc ion binding"/>
    <property type="evidence" value="ECO:0007669"/>
    <property type="project" value="UniProtKB-KW"/>
</dbReference>
<feature type="compositionally biased region" description="Low complexity" evidence="8">
    <location>
        <begin position="563"/>
        <end position="588"/>
    </location>
</feature>
<dbReference type="PROSITE" id="PS50158">
    <property type="entry name" value="ZF_CCHC"/>
    <property type="match status" value="1"/>
</dbReference>
<sequence length="660" mass="75389">MQGVRPRSRRFSARLPRATTRFRSTSESLIPDMEEKGFFQVKFNYAGYFKTVKTACGLRYCDGKKHSLMIDLGGYNLFGWLRLEGDISTSELRKRLQQKYHVDLTYSKIFRGKEMALSKIHGHWEYSYQRIFDFKEEIVRRNLGSHVEVKLEVINGEYHFQRVFLAFGPCIQGFLNGCRPYIALDGCHLKGKHRGVLVSATSIDGNSSIFPVAFGVVESENSNSWEWFLHGLKTAIGDFEGLVFSSDRQKGLDEAVQVVYPRVEHRECMRHLYANFKKKFRGDCYRDSLWAAARAYTPNVYETSIAKVYETNPMAFEYLRQNHSYLWSRSKFGTIAKCDYLTNNIFESFNAWLSNDRHRPLIDMLDTIRQKIMVKMEDRRNRARKWDSEIVPTVLKYVNNISKGLGQYEVLWSDEFSAEVIGPQSRFEVRLHDMQCSCRLWQVKGVPCIHAMSVIGKLKHEKWENYVHPYFTVAKYKEAYASSIAPLPSCDQWVKIDIGLRVLPPILKRPAGRPRNKRIRASDEMAIRKRHRCKRCNKLGHRAKTCKNPVDVNQQAAAGPSEAANQQPAAGPSQAANQQPAAAGNQQPTGPPQVGNQHSRAPIQAENQQAGDPHSEPPSQTSISSGKRRRGKRVASRSRHLQSQDGSTISEIDALGSLEN</sequence>
<accession>A0A6P5FHH1</accession>
<dbReference type="OrthoDB" id="670150at2759"/>
<evidence type="ECO:0000256" key="3">
    <source>
        <dbReference type="ARBA" id="ARBA00022771"/>
    </source>
</evidence>
<dbReference type="InterPro" id="IPR007527">
    <property type="entry name" value="Znf_SWIM"/>
</dbReference>
<dbReference type="PROSITE" id="PS50966">
    <property type="entry name" value="ZF_SWIM"/>
    <property type="match status" value="1"/>
</dbReference>
<feature type="domain" description="CCHC-type" evidence="9">
    <location>
        <begin position="532"/>
        <end position="548"/>
    </location>
</feature>
<keyword evidence="4" id="KW-0862">Zinc</keyword>
<evidence type="ECO:0000256" key="5">
    <source>
        <dbReference type="ARBA" id="ARBA00023125"/>
    </source>
</evidence>
<evidence type="ECO:0000256" key="2">
    <source>
        <dbReference type="ARBA" id="ARBA00022723"/>
    </source>
</evidence>
<keyword evidence="11" id="KW-1185">Reference proteome</keyword>
<feature type="compositionally biased region" description="Polar residues" evidence="8">
    <location>
        <begin position="594"/>
        <end position="610"/>
    </location>
</feature>
<keyword evidence="5" id="KW-0238">DNA-binding</keyword>
<dbReference type="InterPro" id="IPR006564">
    <property type="entry name" value="Znf_PMZ"/>
</dbReference>
<dbReference type="Pfam" id="PF04434">
    <property type="entry name" value="SWIM"/>
    <property type="match status" value="1"/>
</dbReference>
<dbReference type="InterPro" id="IPR018289">
    <property type="entry name" value="MULE_transposase_dom"/>
</dbReference>
<evidence type="ECO:0000256" key="1">
    <source>
        <dbReference type="ARBA" id="ARBA00022578"/>
    </source>
</evidence>
<name>A0A6P5FHH1_ANACO</name>
<gene>
    <name evidence="12" type="primary">LOC109715007</name>
</gene>
<dbReference type="RefSeq" id="XP_020095374.1">
    <property type="nucleotide sequence ID" value="XM_020239785.1"/>
</dbReference>
<keyword evidence="6" id="KW-0233">DNA recombination</keyword>
<evidence type="ECO:0000313" key="11">
    <source>
        <dbReference type="Proteomes" id="UP000515123"/>
    </source>
</evidence>
<evidence type="ECO:0000256" key="6">
    <source>
        <dbReference type="ARBA" id="ARBA00023172"/>
    </source>
</evidence>
<proteinExistence type="predicted"/>
<evidence type="ECO:0000259" key="10">
    <source>
        <dbReference type="PROSITE" id="PS50966"/>
    </source>
</evidence>
<dbReference type="PROSITE" id="PS01007">
    <property type="entry name" value="TRANSPOSASE_MUTATOR"/>
    <property type="match status" value="1"/>
</dbReference>
<dbReference type="GO" id="GO:0003677">
    <property type="term" value="F:DNA binding"/>
    <property type="evidence" value="ECO:0007669"/>
    <property type="project" value="UniProtKB-KW"/>
</dbReference>